<evidence type="ECO:0000256" key="2">
    <source>
        <dbReference type="SAM" id="MobiDB-lite"/>
    </source>
</evidence>
<accession>A0A2P0VMZ7</accession>
<dbReference type="EMBL" id="KY322437">
    <property type="protein sequence ID" value="AUF82263.1"/>
    <property type="molecule type" value="Genomic_DNA"/>
</dbReference>
<keyword evidence="5" id="KW-1185">Reference proteome</keyword>
<gene>
    <name evidence="4" type="ORF">TetV_171</name>
</gene>
<dbReference type="Proteomes" id="UP000244773">
    <property type="component" value="Segment"/>
</dbReference>
<proteinExistence type="predicted"/>
<dbReference type="GO" id="GO:0003677">
    <property type="term" value="F:DNA binding"/>
    <property type="evidence" value="ECO:0007669"/>
    <property type="project" value="UniProtKB-KW"/>
</dbReference>
<feature type="region of interest" description="Disordered" evidence="2">
    <location>
        <begin position="1"/>
        <end position="30"/>
    </location>
</feature>
<dbReference type="SUPFAM" id="SSF47413">
    <property type="entry name" value="lambda repressor-like DNA-binding domains"/>
    <property type="match status" value="1"/>
</dbReference>
<dbReference type="PANTHER" id="PTHR10245">
    <property type="entry name" value="ENDOTHELIAL DIFFERENTIATION-RELATED FACTOR 1 MULTIPROTEIN BRIDGING FACTOR 1"/>
    <property type="match status" value="1"/>
</dbReference>
<dbReference type="Gene3D" id="1.10.260.40">
    <property type="entry name" value="lambda repressor-like DNA-binding domains"/>
    <property type="match status" value="1"/>
</dbReference>
<feature type="domain" description="HTH cro/C1-type" evidence="3">
    <location>
        <begin position="59"/>
        <end position="107"/>
    </location>
</feature>
<dbReference type="PROSITE" id="PS50943">
    <property type="entry name" value="HTH_CROC1"/>
    <property type="match status" value="1"/>
</dbReference>
<organism evidence="4">
    <name type="scientific">Tetraselmis virus 1</name>
    <dbReference type="NCBI Taxonomy" id="2060617"/>
    <lineage>
        <taxon>Viruses</taxon>
        <taxon>Varidnaviria</taxon>
        <taxon>Bamfordvirae</taxon>
        <taxon>Nucleocytoviricota</taxon>
        <taxon>Megaviricetes</taxon>
        <taxon>Imitervirales</taxon>
        <taxon>Allomimiviridae</taxon>
        <taxon>Oceanusvirus</taxon>
        <taxon>Oceanusvirus kaneohense</taxon>
    </lineage>
</organism>
<dbReference type="SMART" id="SM00530">
    <property type="entry name" value="HTH_XRE"/>
    <property type="match status" value="1"/>
</dbReference>
<dbReference type="PANTHER" id="PTHR10245:SF15">
    <property type="entry name" value="ENDOTHELIAL DIFFERENTIATION-RELATED FACTOR 1"/>
    <property type="match status" value="1"/>
</dbReference>
<dbReference type="InterPro" id="IPR001387">
    <property type="entry name" value="Cro/C1-type_HTH"/>
</dbReference>
<name>A0A2P0VMZ7_9VIRU</name>
<dbReference type="Pfam" id="PF01381">
    <property type="entry name" value="HTH_3"/>
    <property type="match status" value="1"/>
</dbReference>
<evidence type="ECO:0000313" key="5">
    <source>
        <dbReference type="Proteomes" id="UP000244773"/>
    </source>
</evidence>
<evidence type="ECO:0000313" key="4">
    <source>
        <dbReference type="EMBL" id="AUF82263.1"/>
    </source>
</evidence>
<evidence type="ECO:0000259" key="3">
    <source>
        <dbReference type="PROSITE" id="PS50943"/>
    </source>
</evidence>
<dbReference type="InterPro" id="IPR010982">
    <property type="entry name" value="Lambda_DNA-bd_dom_sf"/>
</dbReference>
<keyword evidence="1" id="KW-0238">DNA-binding</keyword>
<evidence type="ECO:0000256" key="1">
    <source>
        <dbReference type="ARBA" id="ARBA00023125"/>
    </source>
</evidence>
<sequence length="108" mass="12535">MHPYHHQDWNTVVLNKPKKNATAAPPALDGQQKKTIMLDKADGETFSHTKINSDTRKELVTLRTSKKLTQKELARRLNLQPKIIEEYENGKAIIDKQVLNKIFRFLKK</sequence>
<dbReference type="CDD" id="cd00093">
    <property type="entry name" value="HTH_XRE"/>
    <property type="match status" value="1"/>
</dbReference>
<protein>
    <submittedName>
        <fullName evidence="4">Helix-turn-helix domain-containing protein</fullName>
    </submittedName>
</protein>
<reference evidence="4" key="1">
    <citation type="journal article" date="2018" name="Virology">
        <title>A giant virus infecting green algae encodes key fermentation genes.</title>
        <authorList>
            <person name="Schvarcz C.R."/>
            <person name="Steward G.F."/>
        </authorList>
    </citation>
    <scope>NUCLEOTIDE SEQUENCE [LARGE SCALE GENOMIC DNA]</scope>
</reference>